<dbReference type="InterPro" id="IPR052021">
    <property type="entry name" value="Type-I_RS_S_subunit"/>
</dbReference>
<accession>A0A2S6GSJ2</accession>
<comment type="caution">
    <text evidence="5">The sequence shown here is derived from an EMBL/GenBank/DDBJ whole genome shotgun (WGS) entry which is preliminary data.</text>
</comment>
<gene>
    <name evidence="5" type="ORF">B0F88_11211</name>
</gene>
<dbReference type="Gene3D" id="1.10.287.1120">
    <property type="entry name" value="Bipartite methylase S protein"/>
    <property type="match status" value="1"/>
</dbReference>
<evidence type="ECO:0000256" key="2">
    <source>
        <dbReference type="ARBA" id="ARBA00022747"/>
    </source>
</evidence>
<keyword evidence="6" id="KW-1185">Reference proteome</keyword>
<feature type="domain" description="Type I restriction modification DNA specificity" evidence="4">
    <location>
        <begin position="48"/>
        <end position="188"/>
    </location>
</feature>
<evidence type="ECO:0000313" key="5">
    <source>
        <dbReference type="EMBL" id="PPK68180.1"/>
    </source>
</evidence>
<dbReference type="GO" id="GO:0003677">
    <property type="term" value="F:DNA binding"/>
    <property type="evidence" value="ECO:0007669"/>
    <property type="project" value="UniProtKB-KW"/>
</dbReference>
<keyword evidence="2" id="KW-0680">Restriction system</keyword>
<organism evidence="5 6">
    <name type="scientific">Methylobacter tundripaludum</name>
    <dbReference type="NCBI Taxonomy" id="173365"/>
    <lineage>
        <taxon>Bacteria</taxon>
        <taxon>Pseudomonadati</taxon>
        <taxon>Pseudomonadota</taxon>
        <taxon>Gammaproteobacteria</taxon>
        <taxon>Methylococcales</taxon>
        <taxon>Methylococcaceae</taxon>
        <taxon>Methylobacter</taxon>
    </lineage>
</organism>
<protein>
    <submittedName>
        <fullName evidence="5">Type I restriction enzyme S subunit</fullName>
    </submittedName>
</protein>
<dbReference type="OrthoDB" id="9798929at2"/>
<evidence type="ECO:0000313" key="6">
    <source>
        <dbReference type="Proteomes" id="UP000238071"/>
    </source>
</evidence>
<dbReference type="PANTHER" id="PTHR30408">
    <property type="entry name" value="TYPE-1 RESTRICTION ENZYME ECOKI SPECIFICITY PROTEIN"/>
    <property type="match status" value="1"/>
</dbReference>
<dbReference type="PANTHER" id="PTHR30408:SF13">
    <property type="entry name" value="TYPE I RESTRICTION ENZYME HINDI SPECIFICITY SUBUNIT"/>
    <property type="match status" value="1"/>
</dbReference>
<dbReference type="Gene3D" id="3.90.220.20">
    <property type="entry name" value="DNA methylase specificity domains"/>
    <property type="match status" value="2"/>
</dbReference>
<dbReference type="AlphaFoldDB" id="A0A2S6GSJ2"/>
<dbReference type="InterPro" id="IPR044946">
    <property type="entry name" value="Restrct_endonuc_typeI_TRD_sf"/>
</dbReference>
<dbReference type="InterPro" id="IPR000055">
    <property type="entry name" value="Restrct_endonuc_typeI_TRD"/>
</dbReference>
<evidence type="ECO:0000256" key="1">
    <source>
        <dbReference type="ARBA" id="ARBA00010923"/>
    </source>
</evidence>
<name>A0A2S6GSJ2_9GAMM</name>
<evidence type="ECO:0000259" key="4">
    <source>
        <dbReference type="Pfam" id="PF01420"/>
    </source>
</evidence>
<dbReference type="SUPFAM" id="SSF116734">
    <property type="entry name" value="DNA methylase specificity domain"/>
    <property type="match status" value="2"/>
</dbReference>
<dbReference type="Proteomes" id="UP000238071">
    <property type="component" value="Unassembled WGS sequence"/>
</dbReference>
<evidence type="ECO:0000256" key="3">
    <source>
        <dbReference type="ARBA" id="ARBA00023125"/>
    </source>
</evidence>
<dbReference type="GO" id="GO:0009307">
    <property type="term" value="P:DNA restriction-modification system"/>
    <property type="evidence" value="ECO:0007669"/>
    <property type="project" value="UniProtKB-KW"/>
</dbReference>
<keyword evidence="3" id="KW-0238">DNA-binding</keyword>
<dbReference type="RefSeq" id="WP_104424610.1">
    <property type="nucleotide sequence ID" value="NZ_PTIY01000012.1"/>
</dbReference>
<dbReference type="Pfam" id="PF01420">
    <property type="entry name" value="Methylase_S"/>
    <property type="match status" value="1"/>
</dbReference>
<comment type="similarity">
    <text evidence="1">Belongs to the type-I restriction system S methylase family.</text>
</comment>
<sequence length="407" mass="46405">MLWVREPLGEICRKGRGRIQTGPFGSQLHGSDYSTDGTPVVMPADIADGKVAITRIARVAENHVERLKRHKLAKGDIVYGRRGDIGRQALVRDENVGWLCGTGCLKITLGNGPLSYEFLHRYLSTKAVVSWIEGQAVGATMPNLNTGILERVPVFYPEDRATQKKIAATLTAYDDLIENNQRRIALLEKMAEEIYREWFVRMRFPCHENAKFSKGLPADWDTKRVKEIVVRKGFGRIYREDELSDDGEVIVIDQSRADCLGYYDGEPQHMASPDSPIILFGDHSCKMVLMTKPFSLAENVIPFMPKPKVSPYFLFHLVKDLARTTEYKRHWTDLTNREVLVPKESLQVEFENVVKHNHEQIEVLQQAILKAEKVRNMLLPRLISGKLSVEKLDIQFPPGMEEFAHEH</sequence>
<dbReference type="EMBL" id="PTIY01000012">
    <property type="protein sequence ID" value="PPK68180.1"/>
    <property type="molecule type" value="Genomic_DNA"/>
</dbReference>
<proteinExistence type="inferred from homology"/>
<reference evidence="5 6" key="1">
    <citation type="submission" date="2018-02" db="EMBL/GenBank/DDBJ databases">
        <title>Subsurface microbial communities from deep shales in Ohio and West Virginia, USA.</title>
        <authorList>
            <person name="Wrighton K."/>
        </authorList>
    </citation>
    <scope>NUCLEOTIDE SEQUENCE [LARGE SCALE GENOMIC DNA]</scope>
    <source>
        <strain evidence="5 6">OWC-G53F</strain>
    </source>
</reference>